<organism evidence="2 3">
    <name type="scientific">Pseudomonas gregormendelii</name>
    <dbReference type="NCBI Taxonomy" id="1628277"/>
    <lineage>
        <taxon>Bacteria</taxon>
        <taxon>Pseudomonadati</taxon>
        <taxon>Pseudomonadota</taxon>
        <taxon>Gammaproteobacteria</taxon>
        <taxon>Pseudomonadales</taxon>
        <taxon>Pseudomonadaceae</taxon>
        <taxon>Pseudomonas</taxon>
    </lineage>
</organism>
<proteinExistence type="predicted"/>
<name>A0ABS3AMB5_9PSED</name>
<comment type="caution">
    <text evidence="2">The sequence shown here is derived from an EMBL/GenBank/DDBJ whole genome shotgun (WGS) entry which is preliminary data.</text>
</comment>
<evidence type="ECO:0000313" key="3">
    <source>
        <dbReference type="Proteomes" id="UP000772591"/>
    </source>
</evidence>
<keyword evidence="1" id="KW-0732">Signal</keyword>
<reference evidence="2 3" key="1">
    <citation type="journal article" date="2021" name="Int. J. Syst. Evol. Microbiol.">
        <title>Pseudomonas piscium sp. nov., Pseudomonas pisciculturae sp. nov., Pseudomonas mucoides sp. nov. and Pseudomonas neuropathica sp. nov. isolated from rainbow trout.</title>
        <authorList>
            <person name="Duman M."/>
            <person name="Mulet M."/>
            <person name="Altun S."/>
            <person name="Saticioglu I.B."/>
            <person name="Gomila M."/>
            <person name="Lalucat J."/>
            <person name="Garcia-Valdes E."/>
        </authorList>
    </citation>
    <scope>NUCLEOTIDE SEQUENCE [LARGE SCALE GENOMIC DNA]</scope>
    <source>
        <strain evidence="2 3">LMG 28632</strain>
    </source>
</reference>
<evidence type="ECO:0000256" key="1">
    <source>
        <dbReference type="SAM" id="SignalP"/>
    </source>
</evidence>
<gene>
    <name evidence="2" type="ORF">IMW75_23890</name>
</gene>
<feature type="chain" id="PRO_5046463983" evidence="1">
    <location>
        <begin position="23"/>
        <end position="111"/>
    </location>
</feature>
<protein>
    <submittedName>
        <fullName evidence="2">Uncharacterized protein</fullName>
    </submittedName>
</protein>
<dbReference type="Proteomes" id="UP000772591">
    <property type="component" value="Unassembled WGS sequence"/>
</dbReference>
<evidence type="ECO:0000313" key="2">
    <source>
        <dbReference type="EMBL" id="MBN3968299.1"/>
    </source>
</evidence>
<accession>A0ABS3AMB5</accession>
<feature type="signal peptide" evidence="1">
    <location>
        <begin position="1"/>
        <end position="22"/>
    </location>
</feature>
<dbReference type="RefSeq" id="WP_205893943.1">
    <property type="nucleotide sequence ID" value="NZ_JADEVO010000048.1"/>
</dbReference>
<keyword evidence="3" id="KW-1185">Reference proteome</keyword>
<sequence length="111" mass="12057">MNNGTRAAVIFLGLMASFHAHAWSYNLVQDMGVQGTVRYCKYNNGEIYTTNATDICKISISDSSPGFGKGQGFLKGEYADGMNKVCVYDVLGEQKAIRISSVSICPLNADF</sequence>
<dbReference type="EMBL" id="JADEVO010000048">
    <property type="protein sequence ID" value="MBN3968299.1"/>
    <property type="molecule type" value="Genomic_DNA"/>
</dbReference>